<evidence type="ECO:0000313" key="2">
    <source>
        <dbReference type="EMBL" id="KAE9402616.1"/>
    </source>
</evidence>
<name>A0A6A4HWN6_9AGAR</name>
<organism evidence="2 3">
    <name type="scientific">Gymnopus androsaceus JB14</name>
    <dbReference type="NCBI Taxonomy" id="1447944"/>
    <lineage>
        <taxon>Eukaryota</taxon>
        <taxon>Fungi</taxon>
        <taxon>Dikarya</taxon>
        <taxon>Basidiomycota</taxon>
        <taxon>Agaricomycotina</taxon>
        <taxon>Agaricomycetes</taxon>
        <taxon>Agaricomycetidae</taxon>
        <taxon>Agaricales</taxon>
        <taxon>Marasmiineae</taxon>
        <taxon>Omphalotaceae</taxon>
        <taxon>Gymnopus</taxon>
    </lineage>
</organism>
<accession>A0A6A4HWN6</accession>
<evidence type="ECO:0000256" key="1">
    <source>
        <dbReference type="SAM" id="MobiDB-lite"/>
    </source>
</evidence>
<sequence length="105" mass="11837">MQGACKESIETEPYPQPSHRQRRSHRHSTLGNVVSEDGTSVIMNLKALDKSTCYRATLWCDVDVINAESSNVVRWMRSLISLRSASAQLSMTMLLMCRRIAIGRP</sequence>
<feature type="compositionally biased region" description="Basic residues" evidence="1">
    <location>
        <begin position="19"/>
        <end position="28"/>
    </location>
</feature>
<feature type="region of interest" description="Disordered" evidence="1">
    <location>
        <begin position="1"/>
        <end position="31"/>
    </location>
</feature>
<dbReference type="Proteomes" id="UP000799118">
    <property type="component" value="Unassembled WGS sequence"/>
</dbReference>
<dbReference type="EMBL" id="ML769433">
    <property type="protein sequence ID" value="KAE9402616.1"/>
    <property type="molecule type" value="Genomic_DNA"/>
</dbReference>
<keyword evidence="3" id="KW-1185">Reference proteome</keyword>
<reference evidence="2" key="1">
    <citation type="journal article" date="2019" name="Environ. Microbiol.">
        <title>Fungal ecological strategies reflected in gene transcription - a case study of two litter decomposers.</title>
        <authorList>
            <person name="Barbi F."/>
            <person name="Kohler A."/>
            <person name="Barry K."/>
            <person name="Baskaran P."/>
            <person name="Daum C."/>
            <person name="Fauchery L."/>
            <person name="Ihrmark K."/>
            <person name="Kuo A."/>
            <person name="LaButti K."/>
            <person name="Lipzen A."/>
            <person name="Morin E."/>
            <person name="Grigoriev I.V."/>
            <person name="Henrissat B."/>
            <person name="Lindahl B."/>
            <person name="Martin F."/>
        </authorList>
    </citation>
    <scope>NUCLEOTIDE SEQUENCE</scope>
    <source>
        <strain evidence="2">JB14</strain>
    </source>
</reference>
<evidence type="ECO:0000313" key="3">
    <source>
        <dbReference type="Proteomes" id="UP000799118"/>
    </source>
</evidence>
<dbReference type="AlphaFoldDB" id="A0A6A4HWN6"/>
<gene>
    <name evidence="2" type="ORF">BT96DRAFT_543968</name>
</gene>
<proteinExistence type="predicted"/>
<protein>
    <submittedName>
        <fullName evidence="2">Uncharacterized protein</fullName>
    </submittedName>
</protein>